<dbReference type="GO" id="GO:0009773">
    <property type="term" value="P:photosynthetic electron transport in photosystem I"/>
    <property type="evidence" value="ECO:0007669"/>
    <property type="project" value="InterPro"/>
</dbReference>
<dbReference type="AlphaFoldDB" id="A0A484N9Z5"/>
<evidence type="ECO:0000256" key="1">
    <source>
        <dbReference type="SAM" id="Phobius"/>
    </source>
</evidence>
<dbReference type="PANTHER" id="PTHR31032:SF2">
    <property type="entry name" value="PGR5-LIKE A PROTEIN"/>
    <property type="match status" value="1"/>
</dbReference>
<evidence type="ECO:0000313" key="3">
    <source>
        <dbReference type="Proteomes" id="UP000595140"/>
    </source>
</evidence>
<protein>
    <recommendedName>
        <fullName evidence="4">PGR5-like protein 1A, chloroplastic</fullName>
    </recommendedName>
</protein>
<dbReference type="OrthoDB" id="567232at2759"/>
<keyword evidence="1" id="KW-0812">Transmembrane</keyword>
<dbReference type="PANTHER" id="PTHR31032">
    <property type="entry name" value="PGR5-LIKE PROTEIN 1B, CHLOROPLASTIC"/>
    <property type="match status" value="1"/>
</dbReference>
<proteinExistence type="predicted"/>
<dbReference type="EMBL" id="OOIL02006568">
    <property type="protein sequence ID" value="VFQ98205.1"/>
    <property type="molecule type" value="Genomic_DNA"/>
</dbReference>
<accession>A0A484N9Z5</accession>
<reference evidence="2 3" key="1">
    <citation type="submission" date="2018-04" db="EMBL/GenBank/DDBJ databases">
        <authorList>
            <person name="Vogel A."/>
        </authorList>
    </citation>
    <scope>NUCLEOTIDE SEQUENCE [LARGE SCALE GENOMIC DNA]</scope>
</reference>
<dbReference type="GO" id="GO:0016730">
    <property type="term" value="F:oxidoreductase activity, acting on iron-sulfur proteins as donors"/>
    <property type="evidence" value="ECO:0007669"/>
    <property type="project" value="InterPro"/>
</dbReference>
<keyword evidence="1" id="KW-1133">Transmembrane helix</keyword>
<keyword evidence="1" id="KW-0472">Membrane</keyword>
<feature type="transmembrane region" description="Helical" evidence="1">
    <location>
        <begin position="175"/>
        <end position="198"/>
    </location>
</feature>
<gene>
    <name evidence="2" type="ORF">CCAM_LOCUS39981</name>
</gene>
<dbReference type="GO" id="GO:0009535">
    <property type="term" value="C:chloroplast thylakoid membrane"/>
    <property type="evidence" value="ECO:0007669"/>
    <property type="project" value="InterPro"/>
</dbReference>
<organism evidence="2 3">
    <name type="scientific">Cuscuta campestris</name>
    <dbReference type="NCBI Taxonomy" id="132261"/>
    <lineage>
        <taxon>Eukaryota</taxon>
        <taxon>Viridiplantae</taxon>
        <taxon>Streptophyta</taxon>
        <taxon>Embryophyta</taxon>
        <taxon>Tracheophyta</taxon>
        <taxon>Spermatophyta</taxon>
        <taxon>Magnoliopsida</taxon>
        <taxon>eudicotyledons</taxon>
        <taxon>Gunneridae</taxon>
        <taxon>Pentapetalae</taxon>
        <taxon>asterids</taxon>
        <taxon>lamiids</taxon>
        <taxon>Solanales</taxon>
        <taxon>Convolvulaceae</taxon>
        <taxon>Cuscuteae</taxon>
        <taxon>Cuscuta</taxon>
        <taxon>Cuscuta subgen. Grammica</taxon>
        <taxon>Cuscuta sect. Cleistogrammica</taxon>
    </lineage>
</organism>
<dbReference type="InterPro" id="IPR039987">
    <property type="entry name" value="PGRL1"/>
</dbReference>
<sequence length="284" mass="31493">MAATCYRVPRHAIGSTIVELSRPHRTGAPPPVRISARSHGIDERETPQGPSCIFVGPIDTASQATLEALYLQARDSYYGGSPLIPDDMFDRVELKLRWYGSQYVVKYPRCSLRRQATYADAQEDPPQVFALASIWVLILSIGGSVLLAPVIYTMGQACRDAFIAEMPFTSQASSLQFLTILNGILYVVLGSIIGYPIASASARALRGLWQNDLVALRGACPNCGDEVFAFVRSDKSSHSSHRTECHVCDSMLEFCTKVESISIPGQRWVYGRVYLIQKQEKRQR</sequence>
<dbReference type="Proteomes" id="UP000595140">
    <property type="component" value="Unassembled WGS sequence"/>
</dbReference>
<feature type="transmembrane region" description="Helical" evidence="1">
    <location>
        <begin position="128"/>
        <end position="155"/>
    </location>
</feature>
<name>A0A484N9Z5_9ASTE</name>
<evidence type="ECO:0008006" key="4">
    <source>
        <dbReference type="Google" id="ProtNLM"/>
    </source>
</evidence>
<evidence type="ECO:0000313" key="2">
    <source>
        <dbReference type="EMBL" id="VFQ98205.1"/>
    </source>
</evidence>
<keyword evidence="3" id="KW-1185">Reference proteome</keyword>